<accession>A0A8S1D204</accession>
<feature type="compositionally biased region" description="Polar residues" evidence="1">
    <location>
        <begin position="71"/>
        <end position="86"/>
    </location>
</feature>
<dbReference type="Proteomes" id="UP000494165">
    <property type="component" value="Unassembled WGS sequence"/>
</dbReference>
<sequence>MQNQRGNPRVCPTKQSRSLALAESESGSWYKSCAACPKTLHTRSCLQIHPAEVNRQHSILSKPTQCRAIWSNGTGSKAARESTSAPESARGRE</sequence>
<protein>
    <submittedName>
        <fullName evidence="2">Uncharacterized protein</fullName>
    </submittedName>
</protein>
<gene>
    <name evidence="2" type="ORF">CLODIP_2_CD16314</name>
</gene>
<reference evidence="2 3" key="1">
    <citation type="submission" date="2020-04" db="EMBL/GenBank/DDBJ databases">
        <authorList>
            <person name="Alioto T."/>
            <person name="Alioto T."/>
            <person name="Gomez Garrido J."/>
        </authorList>
    </citation>
    <scope>NUCLEOTIDE SEQUENCE [LARGE SCALE GENOMIC DNA]</scope>
</reference>
<dbReference type="EMBL" id="CADEPI010000098">
    <property type="protein sequence ID" value="CAB3374414.1"/>
    <property type="molecule type" value="Genomic_DNA"/>
</dbReference>
<keyword evidence="3" id="KW-1185">Reference proteome</keyword>
<name>A0A8S1D204_9INSE</name>
<organism evidence="2 3">
    <name type="scientific">Cloeon dipterum</name>
    <dbReference type="NCBI Taxonomy" id="197152"/>
    <lineage>
        <taxon>Eukaryota</taxon>
        <taxon>Metazoa</taxon>
        <taxon>Ecdysozoa</taxon>
        <taxon>Arthropoda</taxon>
        <taxon>Hexapoda</taxon>
        <taxon>Insecta</taxon>
        <taxon>Pterygota</taxon>
        <taxon>Palaeoptera</taxon>
        <taxon>Ephemeroptera</taxon>
        <taxon>Pisciforma</taxon>
        <taxon>Baetidae</taxon>
        <taxon>Cloeon</taxon>
    </lineage>
</organism>
<dbReference type="AlphaFoldDB" id="A0A8S1D204"/>
<evidence type="ECO:0000313" key="3">
    <source>
        <dbReference type="Proteomes" id="UP000494165"/>
    </source>
</evidence>
<evidence type="ECO:0000313" key="2">
    <source>
        <dbReference type="EMBL" id="CAB3374414.1"/>
    </source>
</evidence>
<evidence type="ECO:0000256" key="1">
    <source>
        <dbReference type="SAM" id="MobiDB-lite"/>
    </source>
</evidence>
<feature type="region of interest" description="Disordered" evidence="1">
    <location>
        <begin position="71"/>
        <end position="93"/>
    </location>
</feature>
<proteinExistence type="predicted"/>
<comment type="caution">
    <text evidence="2">The sequence shown here is derived from an EMBL/GenBank/DDBJ whole genome shotgun (WGS) entry which is preliminary data.</text>
</comment>